<organism evidence="1 2">
    <name type="scientific">Novipirellula artificiosorum</name>
    <dbReference type="NCBI Taxonomy" id="2528016"/>
    <lineage>
        <taxon>Bacteria</taxon>
        <taxon>Pseudomonadati</taxon>
        <taxon>Planctomycetota</taxon>
        <taxon>Planctomycetia</taxon>
        <taxon>Pirellulales</taxon>
        <taxon>Pirellulaceae</taxon>
        <taxon>Novipirellula</taxon>
    </lineage>
</organism>
<keyword evidence="2" id="KW-1185">Reference proteome</keyword>
<accession>A0A5C6D617</accession>
<dbReference type="Proteomes" id="UP000319143">
    <property type="component" value="Unassembled WGS sequence"/>
</dbReference>
<dbReference type="AlphaFoldDB" id="A0A5C6D617"/>
<sequence>MKPLRFLCSLFLLLAAALSDSSGQEPRVRCEQTDDAILVSVDGKSALRYNKSIQKPPKNMESVYQRSGYIHPVYSPNGQIVSGDFAPDHAHQHALFGAFVQTTFEGQRLDFWNQLKKEGRVSHVAVTRVESGNQSGTFSVKLLHESIRDSAHPVAVLEEVWTVTAYATGEPAVVFDIESEITCVAESELTINKYHYGGMAFRGSNQWVTEASEKAMGQYIKKAAEQPDLPLPEMEVARHQFLTSDGNRRFKGNASHPKWVSIYGPVDGRLCGMAMLSHPSNFRFPQAVRLHPSKPYFCFAPMVDGAFVLKPGDKLRERYRYVVFDGEPEADMLHGQFDDFASRN</sequence>
<dbReference type="RefSeq" id="WP_146530509.1">
    <property type="nucleotide sequence ID" value="NZ_SJPV01000013.1"/>
</dbReference>
<comment type="caution">
    <text evidence="1">The sequence shown here is derived from an EMBL/GenBank/DDBJ whole genome shotgun (WGS) entry which is preliminary data.</text>
</comment>
<name>A0A5C6D617_9BACT</name>
<protein>
    <submittedName>
        <fullName evidence="1">Uncharacterized protein</fullName>
    </submittedName>
</protein>
<dbReference type="InterPro" id="IPR029475">
    <property type="entry name" value="DUF6807"/>
</dbReference>
<evidence type="ECO:0000313" key="2">
    <source>
        <dbReference type="Proteomes" id="UP000319143"/>
    </source>
</evidence>
<proteinExistence type="predicted"/>
<dbReference type="OrthoDB" id="242375at2"/>
<gene>
    <name evidence="1" type="ORF">Poly41_57630</name>
</gene>
<dbReference type="Pfam" id="PF14100">
    <property type="entry name" value="DUF6807"/>
    <property type="match status" value="1"/>
</dbReference>
<evidence type="ECO:0000313" key="1">
    <source>
        <dbReference type="EMBL" id="TWU32278.1"/>
    </source>
</evidence>
<dbReference type="EMBL" id="SJPV01000013">
    <property type="protein sequence ID" value="TWU32278.1"/>
    <property type="molecule type" value="Genomic_DNA"/>
</dbReference>
<reference evidence="1 2" key="1">
    <citation type="submission" date="2019-02" db="EMBL/GenBank/DDBJ databases">
        <title>Deep-cultivation of Planctomycetes and their phenomic and genomic characterization uncovers novel biology.</title>
        <authorList>
            <person name="Wiegand S."/>
            <person name="Jogler M."/>
            <person name="Boedeker C."/>
            <person name="Pinto D."/>
            <person name="Vollmers J."/>
            <person name="Rivas-Marin E."/>
            <person name="Kohn T."/>
            <person name="Peeters S.H."/>
            <person name="Heuer A."/>
            <person name="Rast P."/>
            <person name="Oberbeckmann S."/>
            <person name="Bunk B."/>
            <person name="Jeske O."/>
            <person name="Meyerdierks A."/>
            <person name="Storesund J.E."/>
            <person name="Kallscheuer N."/>
            <person name="Luecker S."/>
            <person name="Lage O.M."/>
            <person name="Pohl T."/>
            <person name="Merkel B.J."/>
            <person name="Hornburger P."/>
            <person name="Mueller R.-W."/>
            <person name="Bruemmer F."/>
            <person name="Labrenz M."/>
            <person name="Spormann A.M."/>
            <person name="Op Den Camp H."/>
            <person name="Overmann J."/>
            <person name="Amann R."/>
            <person name="Jetten M.S.M."/>
            <person name="Mascher T."/>
            <person name="Medema M.H."/>
            <person name="Devos D.P."/>
            <person name="Kaster A.-K."/>
            <person name="Ovreas L."/>
            <person name="Rohde M."/>
            <person name="Galperin M.Y."/>
            <person name="Jogler C."/>
        </authorList>
    </citation>
    <scope>NUCLEOTIDE SEQUENCE [LARGE SCALE GENOMIC DNA]</scope>
    <source>
        <strain evidence="1 2">Poly41</strain>
    </source>
</reference>